<dbReference type="EMBL" id="BARS01059363">
    <property type="protein sequence ID" value="GAG44582.1"/>
    <property type="molecule type" value="Genomic_DNA"/>
</dbReference>
<reference evidence="1" key="1">
    <citation type="journal article" date="2014" name="Front. Microbiol.">
        <title>High frequency of phylogenetically diverse reductive dehalogenase-homologous genes in deep subseafloor sedimentary metagenomes.</title>
        <authorList>
            <person name="Kawai M."/>
            <person name="Futagami T."/>
            <person name="Toyoda A."/>
            <person name="Takaki Y."/>
            <person name="Nishi S."/>
            <person name="Hori S."/>
            <person name="Arai W."/>
            <person name="Tsubouchi T."/>
            <person name="Morono Y."/>
            <person name="Uchiyama I."/>
            <person name="Ito T."/>
            <person name="Fujiyama A."/>
            <person name="Inagaki F."/>
            <person name="Takami H."/>
        </authorList>
    </citation>
    <scope>NUCLEOTIDE SEQUENCE</scope>
    <source>
        <strain evidence="1">Expedition CK06-06</strain>
    </source>
</reference>
<feature type="non-terminal residue" evidence="1">
    <location>
        <position position="50"/>
    </location>
</feature>
<feature type="non-terminal residue" evidence="1">
    <location>
        <position position="1"/>
    </location>
</feature>
<proteinExistence type="predicted"/>
<accession>X0YBB5</accession>
<evidence type="ECO:0000313" key="1">
    <source>
        <dbReference type="EMBL" id="GAG44582.1"/>
    </source>
</evidence>
<dbReference type="AlphaFoldDB" id="X0YBB5"/>
<comment type="caution">
    <text evidence="1">The sequence shown here is derived from an EMBL/GenBank/DDBJ whole genome shotgun (WGS) entry which is preliminary data.</text>
</comment>
<protein>
    <submittedName>
        <fullName evidence="1">Uncharacterized protein</fullName>
    </submittedName>
</protein>
<organism evidence="1">
    <name type="scientific">marine sediment metagenome</name>
    <dbReference type="NCBI Taxonomy" id="412755"/>
    <lineage>
        <taxon>unclassified sequences</taxon>
        <taxon>metagenomes</taxon>
        <taxon>ecological metagenomes</taxon>
    </lineage>
</organism>
<gene>
    <name evidence="1" type="ORF">S01H1_86028</name>
</gene>
<sequence>RDVIDIFSKDNSFDNEVAKLRSAEARGEGCIMSKLLNNDKPWDMVFFDSG</sequence>
<name>X0YBB5_9ZZZZ</name>